<keyword evidence="2" id="KW-0677">Repeat</keyword>
<dbReference type="InterPro" id="IPR000742">
    <property type="entry name" value="EGF"/>
</dbReference>
<dbReference type="SUPFAM" id="SSF57196">
    <property type="entry name" value="EGF/Laminin"/>
    <property type="match status" value="1"/>
</dbReference>
<name>A0A2I4HR70_JUGRE</name>
<dbReference type="InterPro" id="IPR051022">
    <property type="entry name" value="Notch_Cell-Fate_Det"/>
</dbReference>
<organism evidence="5 6">
    <name type="scientific">Juglans regia</name>
    <name type="common">English walnut</name>
    <dbReference type="NCBI Taxonomy" id="51240"/>
    <lineage>
        <taxon>Eukaryota</taxon>
        <taxon>Viridiplantae</taxon>
        <taxon>Streptophyta</taxon>
        <taxon>Embryophyta</taxon>
        <taxon>Tracheophyta</taxon>
        <taxon>Spermatophyta</taxon>
        <taxon>Magnoliopsida</taxon>
        <taxon>eudicotyledons</taxon>
        <taxon>Gunneridae</taxon>
        <taxon>Pentapetalae</taxon>
        <taxon>rosids</taxon>
        <taxon>fabids</taxon>
        <taxon>Fagales</taxon>
        <taxon>Juglandaceae</taxon>
        <taxon>Juglans</taxon>
    </lineage>
</organism>
<dbReference type="PROSITE" id="PS00022">
    <property type="entry name" value="EGF_1"/>
    <property type="match status" value="1"/>
</dbReference>
<dbReference type="RefSeq" id="XP_018858648.2">
    <property type="nucleotide sequence ID" value="XM_019003103.2"/>
</dbReference>
<evidence type="ECO:0000313" key="6">
    <source>
        <dbReference type="RefSeq" id="XP_018858648.2"/>
    </source>
</evidence>
<keyword evidence="1 4" id="KW-0245">EGF-like domain</keyword>
<proteinExistence type="predicted"/>
<dbReference type="KEGG" id="jre:109020603"/>
<dbReference type="GeneID" id="109020603"/>
<feature type="disulfide bond" evidence="4">
    <location>
        <begin position="81"/>
        <end position="98"/>
    </location>
</feature>
<evidence type="ECO:0000256" key="4">
    <source>
        <dbReference type="PROSITE-ProRule" id="PRU00076"/>
    </source>
</evidence>
<evidence type="ECO:0000256" key="3">
    <source>
        <dbReference type="ARBA" id="ARBA00023157"/>
    </source>
</evidence>
<dbReference type="SMART" id="SM00181">
    <property type="entry name" value="EGF"/>
    <property type="match status" value="2"/>
</dbReference>
<keyword evidence="5" id="KW-1185">Reference proteome</keyword>
<dbReference type="PROSITE" id="PS50026">
    <property type="entry name" value="EGF_3"/>
    <property type="match status" value="2"/>
</dbReference>
<dbReference type="AlphaFoldDB" id="A0A2I4HR70"/>
<gene>
    <name evidence="6" type="primary">LOC109020603</name>
</gene>
<dbReference type="STRING" id="51240.A0A2I4HR70"/>
<keyword evidence="3 4" id="KW-1015">Disulfide bond</keyword>
<feature type="disulfide bond" evidence="4">
    <location>
        <begin position="100"/>
        <end position="109"/>
    </location>
</feature>
<sequence>MYIGIELLQIVILSLFLGSFTVNSLPCEDSRCKTGICNNTGACLCNFPDPSTILDGDRTFLGGKFCEEEMTMCDGSNSYWCENGGNCEEIVQGENYTCKCFPGFTGEHCEHSGAPCGQIFCFHEAECLVEAEGDVCQCPPDWKGSTDCSLTTKTLTDNSTDSKAPRFPGEKISSNSTNWTVVVLAISCSAGAVAGAAIYAKKLSSRKEIIQKARFQKLSQMQTQGILDDDDDNDNDSIGPDVTHNDRSHL</sequence>
<protein>
    <submittedName>
        <fullName evidence="6">Neurogenic locus notch homolog protein 1-like</fullName>
    </submittedName>
</protein>
<dbReference type="Gene3D" id="2.10.25.10">
    <property type="entry name" value="Laminin"/>
    <property type="match status" value="1"/>
</dbReference>
<dbReference type="Proteomes" id="UP000235220">
    <property type="component" value="Chromosome 7"/>
</dbReference>
<dbReference type="Gramene" id="Jr07_07180_p1">
    <property type="protein sequence ID" value="cds.Jr07_07180_p1"/>
    <property type="gene ID" value="Jr07_07180"/>
</dbReference>
<dbReference type="PANTHER" id="PTHR24049">
    <property type="entry name" value="CRUMBS FAMILY MEMBER"/>
    <property type="match status" value="1"/>
</dbReference>
<comment type="caution">
    <text evidence="4">Lacks conserved residue(s) required for the propagation of feature annotation.</text>
</comment>
<evidence type="ECO:0000256" key="2">
    <source>
        <dbReference type="ARBA" id="ARBA00022737"/>
    </source>
</evidence>
<dbReference type="OrthoDB" id="283575at2759"/>
<dbReference type="CDD" id="cd00054">
    <property type="entry name" value="EGF_CA"/>
    <property type="match status" value="1"/>
</dbReference>
<evidence type="ECO:0000256" key="1">
    <source>
        <dbReference type="ARBA" id="ARBA00022536"/>
    </source>
</evidence>
<accession>A0A2I4HR70</accession>
<dbReference type="PROSITE" id="PS01186">
    <property type="entry name" value="EGF_2"/>
    <property type="match status" value="1"/>
</dbReference>
<evidence type="ECO:0000313" key="5">
    <source>
        <dbReference type="Proteomes" id="UP000235220"/>
    </source>
</evidence>
<reference evidence="6" key="1">
    <citation type="submission" date="2025-08" db="UniProtKB">
        <authorList>
            <consortium name="RefSeq"/>
        </authorList>
    </citation>
    <scope>IDENTIFICATION</scope>
    <source>
        <tissue evidence="6">Leaves</tissue>
    </source>
</reference>